<dbReference type="InterPro" id="IPR001763">
    <property type="entry name" value="Rhodanese-like_dom"/>
</dbReference>
<feature type="domain" description="Rhodanese" evidence="1">
    <location>
        <begin position="129"/>
        <end position="220"/>
    </location>
</feature>
<evidence type="ECO:0000313" key="3">
    <source>
        <dbReference type="Proteomes" id="UP000271241"/>
    </source>
</evidence>
<dbReference type="InterPro" id="IPR040503">
    <property type="entry name" value="TRHO_N"/>
</dbReference>
<protein>
    <submittedName>
        <fullName evidence="2">Rhodanese-like domain-containing protein</fullName>
    </submittedName>
</protein>
<organism evidence="2 3">
    <name type="scientific">Thamnocephalis sphaerospora</name>
    <dbReference type="NCBI Taxonomy" id="78915"/>
    <lineage>
        <taxon>Eukaryota</taxon>
        <taxon>Fungi</taxon>
        <taxon>Fungi incertae sedis</taxon>
        <taxon>Zoopagomycota</taxon>
        <taxon>Zoopagomycotina</taxon>
        <taxon>Zoopagomycetes</taxon>
        <taxon>Zoopagales</taxon>
        <taxon>Sigmoideomycetaceae</taxon>
        <taxon>Thamnocephalis</taxon>
    </lineage>
</organism>
<gene>
    <name evidence="2" type="ORF">THASP1DRAFT_2780</name>
</gene>
<feature type="non-terminal residue" evidence="2">
    <location>
        <position position="249"/>
    </location>
</feature>
<dbReference type="OrthoDB" id="25002at2759"/>
<dbReference type="Gene3D" id="3.40.250.10">
    <property type="entry name" value="Rhodanese-like domain"/>
    <property type="match status" value="1"/>
</dbReference>
<dbReference type="InterPro" id="IPR036873">
    <property type="entry name" value="Rhodanese-like_dom_sf"/>
</dbReference>
<dbReference type="PANTHER" id="PTHR43846">
    <property type="entry name" value="UPF0176 PROTEIN YCEA"/>
    <property type="match status" value="1"/>
</dbReference>
<dbReference type="STRING" id="78915.A0A4P9XQX0"/>
<dbReference type="SMART" id="SM00450">
    <property type="entry name" value="RHOD"/>
    <property type="match status" value="1"/>
</dbReference>
<dbReference type="AlphaFoldDB" id="A0A4P9XQX0"/>
<evidence type="ECO:0000313" key="2">
    <source>
        <dbReference type="EMBL" id="RKP08463.1"/>
    </source>
</evidence>
<dbReference type="SUPFAM" id="SSF52821">
    <property type="entry name" value="Rhodanese/Cell cycle control phosphatase"/>
    <property type="match status" value="1"/>
</dbReference>
<name>A0A4P9XQX0_9FUNG</name>
<evidence type="ECO:0000259" key="1">
    <source>
        <dbReference type="PROSITE" id="PS50206"/>
    </source>
</evidence>
<accession>A0A4P9XQX0</accession>
<dbReference type="Proteomes" id="UP000271241">
    <property type="component" value="Unassembled WGS sequence"/>
</dbReference>
<dbReference type="PROSITE" id="PS50206">
    <property type="entry name" value="RHODANESE_3"/>
    <property type="match status" value="1"/>
</dbReference>
<reference evidence="3" key="1">
    <citation type="journal article" date="2018" name="Nat. Microbiol.">
        <title>Leveraging single-cell genomics to expand the fungal tree of life.</title>
        <authorList>
            <person name="Ahrendt S.R."/>
            <person name="Quandt C.A."/>
            <person name="Ciobanu D."/>
            <person name="Clum A."/>
            <person name="Salamov A."/>
            <person name="Andreopoulos B."/>
            <person name="Cheng J.F."/>
            <person name="Woyke T."/>
            <person name="Pelin A."/>
            <person name="Henrissat B."/>
            <person name="Reynolds N.K."/>
            <person name="Benny G.L."/>
            <person name="Smith M.E."/>
            <person name="James T.Y."/>
            <person name="Grigoriev I.V."/>
        </authorList>
    </citation>
    <scope>NUCLEOTIDE SEQUENCE [LARGE SCALE GENOMIC DNA]</scope>
    <source>
        <strain evidence="3">RSA 1356</strain>
    </source>
</reference>
<dbReference type="EMBL" id="KZ992600">
    <property type="protein sequence ID" value="RKP08463.1"/>
    <property type="molecule type" value="Genomic_DNA"/>
</dbReference>
<dbReference type="PANTHER" id="PTHR43846:SF1">
    <property type="entry name" value="TRNA URIDINE(34) HYDROXYLASE"/>
    <property type="match status" value="1"/>
</dbReference>
<sequence length="249" mass="28337">LSFYRFTPIAQEDLEPLRQRLTHALSEIGVLGRIYVATEGVNAQVTCPSHQLDALRQVCDSFPELNGVTFNLSTEHRRAFRRLAVRVKLKIVSDGMPADTYDLTREPTYLDAETWHHELSAFADRPTDDATRPVLLDTRNHYESEIGYFQGAERPDVDTFRDFLQEMTQRVASVPKDAPVYMYCTGGIRCSKAGAILRSQGWEDVRMLKGGITAYGNYVRQHPELRSLFIGKNFTFDKRLGEAITEDTI</sequence>
<keyword evidence="3" id="KW-1185">Reference proteome</keyword>
<dbReference type="Pfam" id="PF00581">
    <property type="entry name" value="Rhodanese"/>
    <property type="match status" value="1"/>
</dbReference>
<dbReference type="Pfam" id="PF17773">
    <property type="entry name" value="UPF0176_N"/>
    <property type="match status" value="1"/>
</dbReference>
<feature type="non-terminal residue" evidence="2">
    <location>
        <position position="1"/>
    </location>
</feature>
<dbReference type="Gene3D" id="3.30.70.100">
    <property type="match status" value="1"/>
</dbReference>
<proteinExistence type="predicted"/>